<keyword evidence="8" id="KW-0573">Peptidoglycan synthesis</keyword>
<dbReference type="GO" id="GO:0046872">
    <property type="term" value="F:metal ion binding"/>
    <property type="evidence" value="ECO:0007669"/>
    <property type="project" value="InterPro"/>
</dbReference>
<comment type="subcellular location">
    <subcellularLocation>
        <location evidence="1">Cytoplasm</location>
    </subcellularLocation>
</comment>
<dbReference type="GO" id="GO:0005524">
    <property type="term" value="F:ATP binding"/>
    <property type="evidence" value="ECO:0007669"/>
    <property type="project" value="UniProtKB-KW"/>
</dbReference>
<dbReference type="GO" id="GO:0071555">
    <property type="term" value="P:cell wall organization"/>
    <property type="evidence" value="ECO:0007669"/>
    <property type="project" value="UniProtKB-KW"/>
</dbReference>
<dbReference type="GO" id="GO:0009252">
    <property type="term" value="P:peptidoglycan biosynthetic process"/>
    <property type="evidence" value="ECO:0007669"/>
    <property type="project" value="UniProtKB-KW"/>
</dbReference>
<keyword evidence="4 11" id="KW-0436">Ligase</keyword>
<keyword evidence="9" id="KW-0961">Cell wall biogenesis/degradation</keyword>
<dbReference type="PROSITE" id="PS00843">
    <property type="entry name" value="DALA_DALA_LIGASE_1"/>
    <property type="match status" value="1"/>
</dbReference>
<protein>
    <submittedName>
        <fullName evidence="11">D-alanine--D-alanine ligase</fullName>
        <ecNumber evidence="11">6.3.2.4</ecNumber>
    </submittedName>
</protein>
<dbReference type="SUPFAM" id="SSF52440">
    <property type="entry name" value="PreATP-grasp domain"/>
    <property type="match status" value="1"/>
</dbReference>
<dbReference type="PANTHER" id="PTHR23132:SF23">
    <property type="entry name" value="D-ALANINE--D-ALANINE LIGASE B"/>
    <property type="match status" value="1"/>
</dbReference>
<feature type="domain" description="ATP-grasp" evidence="10">
    <location>
        <begin position="135"/>
        <end position="329"/>
    </location>
</feature>
<evidence type="ECO:0000256" key="3">
    <source>
        <dbReference type="ARBA" id="ARBA00022490"/>
    </source>
</evidence>
<dbReference type="Pfam" id="PF07478">
    <property type="entry name" value="Dala_Dala_lig_C"/>
    <property type="match status" value="1"/>
</dbReference>
<dbReference type="InterPro" id="IPR013815">
    <property type="entry name" value="ATP_grasp_subdomain_1"/>
</dbReference>
<organism evidence="11">
    <name type="scientific">hydrothermal vent metagenome</name>
    <dbReference type="NCBI Taxonomy" id="652676"/>
    <lineage>
        <taxon>unclassified sequences</taxon>
        <taxon>metagenomes</taxon>
        <taxon>ecological metagenomes</taxon>
    </lineage>
</organism>
<dbReference type="NCBIfam" id="NF002527">
    <property type="entry name" value="PRK01966.1-3"/>
    <property type="match status" value="1"/>
</dbReference>
<dbReference type="InterPro" id="IPR005905">
    <property type="entry name" value="D_ala_D_ala"/>
</dbReference>
<dbReference type="InterPro" id="IPR016185">
    <property type="entry name" value="PreATP-grasp_dom_sf"/>
</dbReference>
<evidence type="ECO:0000313" key="11">
    <source>
        <dbReference type="EMBL" id="SFV60388.1"/>
    </source>
</evidence>
<keyword evidence="3" id="KW-0963">Cytoplasm</keyword>
<dbReference type="PROSITE" id="PS50975">
    <property type="entry name" value="ATP_GRASP"/>
    <property type="match status" value="1"/>
</dbReference>
<evidence type="ECO:0000256" key="6">
    <source>
        <dbReference type="ARBA" id="ARBA00022840"/>
    </source>
</evidence>
<evidence type="ECO:0000256" key="9">
    <source>
        <dbReference type="ARBA" id="ARBA00023316"/>
    </source>
</evidence>
<dbReference type="PANTHER" id="PTHR23132">
    <property type="entry name" value="D-ALANINE--D-ALANINE LIGASE"/>
    <property type="match status" value="1"/>
</dbReference>
<dbReference type="Pfam" id="PF01820">
    <property type="entry name" value="Dala_Dala_lig_N"/>
    <property type="match status" value="1"/>
</dbReference>
<dbReference type="GO" id="GO:0008360">
    <property type="term" value="P:regulation of cell shape"/>
    <property type="evidence" value="ECO:0007669"/>
    <property type="project" value="UniProtKB-KW"/>
</dbReference>
<comment type="similarity">
    <text evidence="2">Belongs to the D-alanine--D-alanine ligase family.</text>
</comment>
<dbReference type="AlphaFoldDB" id="A0A1W1C3G7"/>
<proteinExistence type="inferred from homology"/>
<evidence type="ECO:0000256" key="5">
    <source>
        <dbReference type="ARBA" id="ARBA00022741"/>
    </source>
</evidence>
<evidence type="ECO:0000259" key="10">
    <source>
        <dbReference type="PROSITE" id="PS50975"/>
    </source>
</evidence>
<evidence type="ECO:0000256" key="2">
    <source>
        <dbReference type="ARBA" id="ARBA00010871"/>
    </source>
</evidence>
<keyword evidence="7" id="KW-0133">Cell shape</keyword>
<keyword evidence="6" id="KW-0067">ATP-binding</keyword>
<dbReference type="PROSITE" id="PS00844">
    <property type="entry name" value="DALA_DALA_LIGASE_2"/>
    <property type="match status" value="1"/>
</dbReference>
<dbReference type="InterPro" id="IPR000291">
    <property type="entry name" value="D-Ala_lig_Van_CS"/>
</dbReference>
<reference evidence="11" key="1">
    <citation type="submission" date="2016-10" db="EMBL/GenBank/DDBJ databases">
        <authorList>
            <person name="de Groot N.N."/>
        </authorList>
    </citation>
    <scope>NUCLEOTIDE SEQUENCE</scope>
</reference>
<dbReference type="SUPFAM" id="SSF56059">
    <property type="entry name" value="Glutathione synthetase ATP-binding domain-like"/>
    <property type="match status" value="1"/>
</dbReference>
<dbReference type="GO" id="GO:0008716">
    <property type="term" value="F:D-alanine-D-alanine ligase activity"/>
    <property type="evidence" value="ECO:0007669"/>
    <property type="project" value="UniProtKB-EC"/>
</dbReference>
<keyword evidence="5" id="KW-0547">Nucleotide-binding</keyword>
<evidence type="ECO:0000256" key="8">
    <source>
        <dbReference type="ARBA" id="ARBA00022984"/>
    </source>
</evidence>
<name>A0A1W1C3G7_9ZZZZ</name>
<dbReference type="NCBIfam" id="TIGR01205">
    <property type="entry name" value="D_ala_D_alaTIGR"/>
    <property type="match status" value="1"/>
</dbReference>
<dbReference type="InterPro" id="IPR011095">
    <property type="entry name" value="Dala_Dala_lig_C"/>
</dbReference>
<accession>A0A1W1C3G7</accession>
<evidence type="ECO:0000256" key="1">
    <source>
        <dbReference type="ARBA" id="ARBA00004496"/>
    </source>
</evidence>
<dbReference type="GO" id="GO:0005737">
    <property type="term" value="C:cytoplasm"/>
    <property type="evidence" value="ECO:0007669"/>
    <property type="project" value="UniProtKB-SubCell"/>
</dbReference>
<dbReference type="InterPro" id="IPR011761">
    <property type="entry name" value="ATP-grasp"/>
</dbReference>
<dbReference type="Gene3D" id="3.40.50.20">
    <property type="match status" value="1"/>
</dbReference>
<dbReference type="HAMAP" id="MF_00047">
    <property type="entry name" value="Dala_Dala_lig"/>
    <property type="match status" value="1"/>
</dbReference>
<evidence type="ECO:0000256" key="4">
    <source>
        <dbReference type="ARBA" id="ARBA00022598"/>
    </source>
</evidence>
<dbReference type="Gene3D" id="3.30.1490.20">
    <property type="entry name" value="ATP-grasp fold, A domain"/>
    <property type="match status" value="1"/>
</dbReference>
<evidence type="ECO:0000256" key="7">
    <source>
        <dbReference type="ARBA" id="ARBA00022960"/>
    </source>
</evidence>
<dbReference type="Gene3D" id="3.30.470.20">
    <property type="entry name" value="ATP-grasp fold, B domain"/>
    <property type="match status" value="1"/>
</dbReference>
<sequence>MKLTILFGGASFEHEISIVSAITLKEKLASFDLSFVFCDADHSFYLIDPSKMKAVTFSRGEYKKMPQLTLTQGAFSQKKGVFGGVIDHNGVVLNLIHGADGEDGTIAALLDFYSIRYIGPRVDACTFSYDKRYTKYLCEAIGVKSVRYEIVHKDQMSNIKISYPIIVKPARLGSSIGVSIVKEESELDYALDVAFEFDSVVIVEPFLEGVKEYNLAGCYANGQMHYSIVEEPHKEEFLDFEKKYMDFSRSEQVLQADISDELAVKLRSSFDKVYKGMFEGALIRCDFFVYQDEVLLNEINPIPGSMANYLFEDFPKLIEILSQSLPQVNRPKVSYDYIHSISKAKGK</sequence>
<gene>
    <name evidence="11" type="ORF">MNB_SM-6-562</name>
</gene>
<dbReference type="EMBL" id="FPHK01000046">
    <property type="protein sequence ID" value="SFV60388.1"/>
    <property type="molecule type" value="Genomic_DNA"/>
</dbReference>
<dbReference type="EC" id="6.3.2.4" evidence="11"/>
<dbReference type="InterPro" id="IPR011127">
    <property type="entry name" value="Dala_Dala_lig_N"/>
</dbReference>